<evidence type="ECO:0000313" key="1">
    <source>
        <dbReference type="EMBL" id="KAF2725339.1"/>
    </source>
</evidence>
<dbReference type="AlphaFoldDB" id="A0A9P4USS7"/>
<protein>
    <submittedName>
        <fullName evidence="1">Uncharacterized protein</fullName>
    </submittedName>
</protein>
<sequence>MGLLSDRLLQYGVVLLCILIFCSRAATRPISIMEFAVSFRKGRGVVDLPNKDEYFIIFTGEVAPEPLKEEGRQKHEQGGLGRAIRIDGSAGRRMIDSMHRLLRVKLYSIDSQVSGLNIGSVHVDWRAKFLDEFHNSNSQGLTDWPLEKQAPLKITTQQAFKLEGAPRGLEAY</sequence>
<dbReference type="EMBL" id="MU003768">
    <property type="protein sequence ID" value="KAF2725339.1"/>
    <property type="molecule type" value="Genomic_DNA"/>
</dbReference>
<evidence type="ECO:0000313" key="2">
    <source>
        <dbReference type="Proteomes" id="UP000799441"/>
    </source>
</evidence>
<reference evidence="1" key="1">
    <citation type="journal article" date="2020" name="Stud. Mycol.">
        <title>101 Dothideomycetes genomes: a test case for predicting lifestyles and emergence of pathogens.</title>
        <authorList>
            <person name="Haridas S."/>
            <person name="Albert R."/>
            <person name="Binder M."/>
            <person name="Bloem J."/>
            <person name="Labutti K."/>
            <person name="Salamov A."/>
            <person name="Andreopoulos B."/>
            <person name="Baker S."/>
            <person name="Barry K."/>
            <person name="Bills G."/>
            <person name="Bluhm B."/>
            <person name="Cannon C."/>
            <person name="Castanera R."/>
            <person name="Culley D."/>
            <person name="Daum C."/>
            <person name="Ezra D."/>
            <person name="Gonzalez J."/>
            <person name="Henrissat B."/>
            <person name="Kuo A."/>
            <person name="Liang C."/>
            <person name="Lipzen A."/>
            <person name="Lutzoni F."/>
            <person name="Magnuson J."/>
            <person name="Mondo S."/>
            <person name="Nolan M."/>
            <person name="Ohm R."/>
            <person name="Pangilinan J."/>
            <person name="Park H.-J."/>
            <person name="Ramirez L."/>
            <person name="Alfaro M."/>
            <person name="Sun H."/>
            <person name="Tritt A."/>
            <person name="Yoshinaga Y."/>
            <person name="Zwiers L.-H."/>
            <person name="Turgeon B."/>
            <person name="Goodwin S."/>
            <person name="Spatafora J."/>
            <person name="Crous P."/>
            <person name="Grigoriev I."/>
        </authorList>
    </citation>
    <scope>NUCLEOTIDE SEQUENCE</scope>
    <source>
        <strain evidence="1">CBS 116435</strain>
    </source>
</reference>
<name>A0A9P4USS7_9PEZI</name>
<proteinExistence type="predicted"/>
<dbReference type="Proteomes" id="UP000799441">
    <property type="component" value="Unassembled WGS sequence"/>
</dbReference>
<gene>
    <name evidence="1" type="ORF">K431DRAFT_291007</name>
</gene>
<accession>A0A9P4USS7</accession>
<comment type="caution">
    <text evidence="1">The sequence shown here is derived from an EMBL/GenBank/DDBJ whole genome shotgun (WGS) entry which is preliminary data.</text>
</comment>
<organism evidence="1 2">
    <name type="scientific">Polychaeton citri CBS 116435</name>
    <dbReference type="NCBI Taxonomy" id="1314669"/>
    <lineage>
        <taxon>Eukaryota</taxon>
        <taxon>Fungi</taxon>
        <taxon>Dikarya</taxon>
        <taxon>Ascomycota</taxon>
        <taxon>Pezizomycotina</taxon>
        <taxon>Dothideomycetes</taxon>
        <taxon>Dothideomycetidae</taxon>
        <taxon>Capnodiales</taxon>
        <taxon>Capnodiaceae</taxon>
        <taxon>Polychaeton</taxon>
    </lineage>
</organism>
<keyword evidence="2" id="KW-1185">Reference proteome</keyword>